<geneLocation type="plasmid" evidence="1 2">
    <name>unnamed1</name>
</geneLocation>
<sequence>MSDDYGYQVRRLESRTGGVESELHSLRTKLGEVEDLDYELNDIRGDVRRIEDDLSTVRTDLTELDDDVRGDIQDTEQALKRLTGRVQALEAHLLAAGGAPLADLDTIDPEWKKLARTANHGWNVRSSLLPKHQREAHRLNIRHYEGALEERDEHRDKVVEAAGILASQPHTSREFKQAAMDFGMSRTLAESHGQRAQKLAALAQTAQAALAQDDTLRQAKASLIEQGDKAERKLNWLLRGRLADAIRDRALLPMWFVTVLGPVPPAHKTQEWMDLATQVLAYRVTYEITDQAVALGPPPAAYVPRRTEWHRELTKDLRRW</sequence>
<keyword evidence="1" id="KW-0614">Plasmid</keyword>
<dbReference type="RefSeq" id="WP_176145796.1">
    <property type="nucleotide sequence ID" value="NZ_CP054927.1"/>
</dbReference>
<dbReference type="Gene3D" id="1.20.5.340">
    <property type="match status" value="1"/>
</dbReference>
<name>A0A7H8N0C6_STRMI</name>
<evidence type="ECO:0000313" key="2">
    <source>
        <dbReference type="Proteomes" id="UP000509345"/>
    </source>
</evidence>
<accession>A0A7H8N0C6</accession>
<dbReference type="AlphaFoldDB" id="A0A7H8N0C6"/>
<gene>
    <name evidence="1" type="ORF">HUT09_36025</name>
</gene>
<organism evidence="1 2">
    <name type="scientific">Streptomyces microflavus</name>
    <name type="common">Streptomyces lipmanii</name>
    <dbReference type="NCBI Taxonomy" id="1919"/>
    <lineage>
        <taxon>Bacteria</taxon>
        <taxon>Bacillati</taxon>
        <taxon>Actinomycetota</taxon>
        <taxon>Actinomycetes</taxon>
        <taxon>Kitasatosporales</taxon>
        <taxon>Streptomycetaceae</taxon>
        <taxon>Streptomyces</taxon>
    </lineage>
</organism>
<dbReference type="EMBL" id="CP054927">
    <property type="protein sequence ID" value="QKW47924.1"/>
    <property type="molecule type" value="Genomic_DNA"/>
</dbReference>
<dbReference type="GeneID" id="87636676"/>
<evidence type="ECO:0000313" key="1">
    <source>
        <dbReference type="EMBL" id="QKW47924.1"/>
    </source>
</evidence>
<proteinExistence type="predicted"/>
<reference evidence="1 2" key="1">
    <citation type="submission" date="2020-06" db="EMBL/GenBank/DDBJ databases">
        <title>Genome mining for natural products.</title>
        <authorList>
            <person name="Zhang B."/>
            <person name="Shi J."/>
            <person name="Ge H."/>
        </authorList>
    </citation>
    <scope>NUCLEOTIDE SEQUENCE [LARGE SCALE GENOMIC DNA]</scope>
    <source>
        <strain evidence="1 2">NA06532</strain>
        <plasmid evidence="1 2">unnamed1</plasmid>
    </source>
</reference>
<dbReference type="Proteomes" id="UP000509345">
    <property type="component" value="Plasmid unnamed1"/>
</dbReference>
<protein>
    <submittedName>
        <fullName evidence="1">Uncharacterized protein</fullName>
    </submittedName>
</protein>